<name>A0A7W6DGB5_9HYPH</name>
<feature type="compositionally biased region" description="Low complexity" evidence="1">
    <location>
        <begin position="64"/>
        <end position="75"/>
    </location>
</feature>
<dbReference type="Proteomes" id="UP000574761">
    <property type="component" value="Unassembled WGS sequence"/>
</dbReference>
<feature type="compositionally biased region" description="Low complexity" evidence="1">
    <location>
        <begin position="95"/>
        <end position="108"/>
    </location>
</feature>
<feature type="region of interest" description="Disordered" evidence="1">
    <location>
        <begin position="95"/>
        <end position="117"/>
    </location>
</feature>
<feature type="domain" description="HTH merR-type" evidence="2">
    <location>
        <begin position="5"/>
        <end position="39"/>
    </location>
</feature>
<dbReference type="Gene3D" id="1.10.1660.10">
    <property type="match status" value="1"/>
</dbReference>
<accession>A0A7W6DGB5</accession>
<proteinExistence type="predicted"/>
<evidence type="ECO:0000259" key="2">
    <source>
        <dbReference type="Pfam" id="PF00376"/>
    </source>
</evidence>
<evidence type="ECO:0000313" key="4">
    <source>
        <dbReference type="Proteomes" id="UP000574761"/>
    </source>
</evidence>
<comment type="caution">
    <text evidence="3">The sequence shown here is derived from an EMBL/GenBank/DDBJ whole genome shotgun (WGS) entry which is preliminary data.</text>
</comment>
<dbReference type="AlphaFoldDB" id="A0A7W6DGB5"/>
<evidence type="ECO:0000256" key="1">
    <source>
        <dbReference type="SAM" id="MobiDB-lite"/>
    </source>
</evidence>
<organism evidence="3 4">
    <name type="scientific">Mycoplana azooxidifex</name>
    <dbReference type="NCBI Taxonomy" id="1636188"/>
    <lineage>
        <taxon>Bacteria</taxon>
        <taxon>Pseudomonadati</taxon>
        <taxon>Pseudomonadota</taxon>
        <taxon>Alphaproteobacteria</taxon>
        <taxon>Hyphomicrobiales</taxon>
        <taxon>Rhizobiaceae</taxon>
        <taxon>Mycoplana</taxon>
    </lineage>
</organism>
<protein>
    <submittedName>
        <fullName evidence="3">Excisionase family DNA binding protein</fullName>
    </submittedName>
</protein>
<dbReference type="GO" id="GO:0006355">
    <property type="term" value="P:regulation of DNA-templated transcription"/>
    <property type="evidence" value="ECO:0007669"/>
    <property type="project" value="InterPro"/>
</dbReference>
<dbReference type="GO" id="GO:0003677">
    <property type="term" value="F:DNA binding"/>
    <property type="evidence" value="ECO:0007669"/>
    <property type="project" value="InterPro"/>
</dbReference>
<gene>
    <name evidence="3" type="ORF">GGQ64_005332</name>
</gene>
<dbReference type="EMBL" id="JACIEE010000015">
    <property type="protein sequence ID" value="MBB3980085.1"/>
    <property type="molecule type" value="Genomic_DNA"/>
</dbReference>
<feature type="compositionally biased region" description="Basic and acidic residues" evidence="1">
    <location>
        <begin position="54"/>
        <end position="63"/>
    </location>
</feature>
<dbReference type="InterPro" id="IPR000551">
    <property type="entry name" value="MerR-type_HTH_dom"/>
</dbReference>
<keyword evidence="4" id="KW-1185">Reference proteome</keyword>
<dbReference type="SUPFAM" id="SSF46955">
    <property type="entry name" value="Putative DNA-binding domain"/>
    <property type="match status" value="1"/>
</dbReference>
<dbReference type="Pfam" id="PF00376">
    <property type="entry name" value="MerR"/>
    <property type="match status" value="1"/>
</dbReference>
<evidence type="ECO:0000313" key="3">
    <source>
        <dbReference type="EMBL" id="MBB3980085.1"/>
    </source>
</evidence>
<dbReference type="InterPro" id="IPR009061">
    <property type="entry name" value="DNA-bd_dom_put_sf"/>
</dbReference>
<feature type="region of interest" description="Disordered" evidence="1">
    <location>
        <begin position="54"/>
        <end position="80"/>
    </location>
</feature>
<reference evidence="3 4" key="1">
    <citation type="submission" date="2020-08" db="EMBL/GenBank/DDBJ databases">
        <title>Genomic Encyclopedia of Type Strains, Phase IV (KMG-IV): sequencing the most valuable type-strain genomes for metagenomic binning, comparative biology and taxonomic classification.</title>
        <authorList>
            <person name="Goeker M."/>
        </authorList>
    </citation>
    <scope>NUCLEOTIDE SEQUENCE [LARGE SCALE GENOMIC DNA]</scope>
    <source>
        <strain evidence="3 4">DSM 100211</strain>
    </source>
</reference>
<sequence>MMRLGEFAARCGVTTRTIQRYIEDGKLQPTERTPGGHMRFDAGKVREFRHIWRDPRGKPRGYERGTVSSTRSGTTEMDAKQSAYRFVQDTKLKRSIVSQSSSSTAANSDTLGLEDLL</sequence>